<evidence type="ECO:0000259" key="8">
    <source>
        <dbReference type="Pfam" id="PF02687"/>
    </source>
</evidence>
<reference evidence="9 10" key="1">
    <citation type="journal article" date="2015" name="Genome Announc.">
        <title>Expanding the biotechnology potential of lactobacilli through comparative genomics of 213 strains and associated genera.</title>
        <authorList>
            <person name="Sun Z."/>
            <person name="Harris H.M."/>
            <person name="McCann A."/>
            <person name="Guo C."/>
            <person name="Argimon S."/>
            <person name="Zhang W."/>
            <person name="Yang X."/>
            <person name="Jeffery I.B."/>
            <person name="Cooney J.C."/>
            <person name="Kagawa T.F."/>
            <person name="Liu W."/>
            <person name="Song Y."/>
            <person name="Salvetti E."/>
            <person name="Wrobel A."/>
            <person name="Rasinkangas P."/>
            <person name="Parkhill J."/>
            <person name="Rea M.C."/>
            <person name="O'Sullivan O."/>
            <person name="Ritari J."/>
            <person name="Douillard F.P."/>
            <person name="Paul Ross R."/>
            <person name="Yang R."/>
            <person name="Briner A.E."/>
            <person name="Felis G.E."/>
            <person name="de Vos W.M."/>
            <person name="Barrangou R."/>
            <person name="Klaenhammer T.R."/>
            <person name="Caufield P.W."/>
            <person name="Cui Y."/>
            <person name="Zhang H."/>
            <person name="O'Toole P.W."/>
        </authorList>
    </citation>
    <scope>NUCLEOTIDE SEQUENCE [LARGE SCALE GENOMIC DNA]</scope>
    <source>
        <strain evidence="9 10">DSM 19394</strain>
    </source>
</reference>
<keyword evidence="5 7" id="KW-0472">Membrane</keyword>
<dbReference type="PATRIC" id="fig|1423715.3.peg.2745"/>
<feature type="transmembrane region" description="Helical" evidence="7">
    <location>
        <begin position="326"/>
        <end position="346"/>
    </location>
</feature>
<evidence type="ECO:0000313" key="9">
    <source>
        <dbReference type="EMBL" id="KRK96196.1"/>
    </source>
</evidence>
<feature type="region of interest" description="Disordered" evidence="6">
    <location>
        <begin position="407"/>
        <end position="446"/>
    </location>
</feature>
<evidence type="ECO:0000256" key="6">
    <source>
        <dbReference type="SAM" id="MobiDB-lite"/>
    </source>
</evidence>
<name>A0A0R1LSK8_9LACO</name>
<evidence type="ECO:0000256" key="3">
    <source>
        <dbReference type="ARBA" id="ARBA00022692"/>
    </source>
</evidence>
<feature type="compositionally biased region" description="Gly residues" evidence="6">
    <location>
        <begin position="134"/>
        <end position="147"/>
    </location>
</feature>
<comment type="subcellular location">
    <subcellularLocation>
        <location evidence="1">Cell membrane</location>
        <topology evidence="1">Multi-pass membrane protein</topology>
    </subcellularLocation>
</comment>
<comment type="caution">
    <text evidence="9">The sequence shown here is derived from an EMBL/GenBank/DDBJ whole genome shotgun (WGS) entry which is preliminary data.</text>
</comment>
<feature type="region of interest" description="Disordered" evidence="6">
    <location>
        <begin position="73"/>
        <end position="92"/>
    </location>
</feature>
<evidence type="ECO:0000256" key="7">
    <source>
        <dbReference type="SAM" id="Phobius"/>
    </source>
</evidence>
<keyword evidence="3 7" id="KW-0812">Transmembrane</keyword>
<dbReference type="EMBL" id="AZDV01000005">
    <property type="protein sequence ID" value="KRK96196.1"/>
    <property type="molecule type" value="Genomic_DNA"/>
</dbReference>
<sequence length="495" mass="51130">MEATQVNFCKRAWLNVWAKKGRSVLLILVSAAILMFVLAGLLIRSAAIKATNQAKADVGATVTLSANRQAAFKQMRQSSSSSSSKSSRPKLTLTPVKLSDATKIAQLSNVGSYNVTSTTSANAKSYDTVSTSTGMGGSSSGGPGGMKSGSSSSGDTQIDGVTATSLTSDFSDKQSKIVKGRGITTSDKNTNHVVIEKELASQNNLSVGDTMTFKQTTGSKTTVKVKVVGIYKASSSSSSTAGPMSTDPSNTVYTSYTLANSIKGSKYAGTADSVTFNVTNPSKVSSVKTAGNKLISSSKYSLSTDDASYQTVKASMSSVESFANKIVWLVAIAGTIILALIVILMIRERRFEIGVLLSLGEARWKIVAQFFTEMVMVLVVALAIAGVGGKFVGNQLGSQLVSQTATTTQTTSSTTSNQPGGSSQGGGGQPGGQGQNGGPGRTTNSTKQANTKLAITVSAVDLAELGGFGLAITFLSIMIASGGILRLEPRKVLIS</sequence>
<dbReference type="STRING" id="1423715.FD25_GL002662"/>
<feature type="region of interest" description="Disordered" evidence="6">
    <location>
        <begin position="126"/>
        <end position="165"/>
    </location>
</feature>
<dbReference type="InterPro" id="IPR050250">
    <property type="entry name" value="Macrolide_Exporter_MacB"/>
</dbReference>
<evidence type="ECO:0000256" key="5">
    <source>
        <dbReference type="ARBA" id="ARBA00023136"/>
    </source>
</evidence>
<organism evidence="9 10">
    <name type="scientific">Levilactobacillus acidifarinae DSM 19394 = JCM 15949</name>
    <dbReference type="NCBI Taxonomy" id="1423715"/>
    <lineage>
        <taxon>Bacteria</taxon>
        <taxon>Bacillati</taxon>
        <taxon>Bacillota</taxon>
        <taxon>Bacilli</taxon>
        <taxon>Lactobacillales</taxon>
        <taxon>Lactobacillaceae</taxon>
        <taxon>Levilactobacillus</taxon>
    </lineage>
</organism>
<feature type="transmembrane region" description="Helical" evidence="7">
    <location>
        <begin position="24"/>
        <end position="43"/>
    </location>
</feature>
<keyword evidence="2" id="KW-1003">Cell membrane</keyword>
<gene>
    <name evidence="9" type="ORF">FD25_GL002662</name>
</gene>
<dbReference type="GO" id="GO:0022857">
    <property type="term" value="F:transmembrane transporter activity"/>
    <property type="evidence" value="ECO:0007669"/>
    <property type="project" value="TreeGrafter"/>
</dbReference>
<dbReference type="PANTHER" id="PTHR30572">
    <property type="entry name" value="MEMBRANE COMPONENT OF TRANSPORTER-RELATED"/>
    <property type="match status" value="1"/>
</dbReference>
<proteinExistence type="predicted"/>
<evidence type="ECO:0000256" key="2">
    <source>
        <dbReference type="ARBA" id="ARBA00022475"/>
    </source>
</evidence>
<feature type="transmembrane region" description="Helical" evidence="7">
    <location>
        <begin position="366"/>
        <end position="387"/>
    </location>
</feature>
<evidence type="ECO:0000313" key="10">
    <source>
        <dbReference type="Proteomes" id="UP000051955"/>
    </source>
</evidence>
<dbReference type="GO" id="GO:0005886">
    <property type="term" value="C:plasma membrane"/>
    <property type="evidence" value="ECO:0007669"/>
    <property type="project" value="UniProtKB-SubCell"/>
</dbReference>
<evidence type="ECO:0000256" key="4">
    <source>
        <dbReference type="ARBA" id="ARBA00022989"/>
    </source>
</evidence>
<dbReference type="PANTHER" id="PTHR30572:SF9">
    <property type="entry name" value="ABC TRANSPORTER PERMEASE PROTEIN"/>
    <property type="match status" value="1"/>
</dbReference>
<feature type="domain" description="ABC3 transporter permease C-terminal" evidence="8">
    <location>
        <begin position="326"/>
        <end position="489"/>
    </location>
</feature>
<dbReference type="AlphaFoldDB" id="A0A0R1LSK8"/>
<feature type="compositionally biased region" description="Gly residues" evidence="6">
    <location>
        <begin position="422"/>
        <end position="440"/>
    </location>
</feature>
<feature type="transmembrane region" description="Helical" evidence="7">
    <location>
        <begin position="465"/>
        <end position="485"/>
    </location>
</feature>
<dbReference type="Proteomes" id="UP000051955">
    <property type="component" value="Unassembled WGS sequence"/>
</dbReference>
<keyword evidence="4 7" id="KW-1133">Transmembrane helix</keyword>
<dbReference type="InterPro" id="IPR003838">
    <property type="entry name" value="ABC3_permease_C"/>
</dbReference>
<evidence type="ECO:0000256" key="1">
    <source>
        <dbReference type="ARBA" id="ARBA00004651"/>
    </source>
</evidence>
<feature type="compositionally biased region" description="Low complexity" evidence="6">
    <location>
        <begin position="407"/>
        <end position="421"/>
    </location>
</feature>
<keyword evidence="10" id="KW-1185">Reference proteome</keyword>
<dbReference type="Pfam" id="PF02687">
    <property type="entry name" value="FtsX"/>
    <property type="match status" value="1"/>
</dbReference>
<protein>
    <submittedName>
        <fullName evidence="9">Peptide ABC transporter permease</fullName>
    </submittedName>
</protein>
<accession>A0A0R1LSK8</accession>